<name>H5WZ86_9PSEU</name>
<dbReference type="GO" id="GO:0080120">
    <property type="term" value="P:CAAX-box protein maturation"/>
    <property type="evidence" value="ECO:0007669"/>
    <property type="project" value="UniProtKB-ARBA"/>
</dbReference>
<dbReference type="GO" id="GO:0006508">
    <property type="term" value="P:proteolysis"/>
    <property type="evidence" value="ECO:0007669"/>
    <property type="project" value="UniProtKB-KW"/>
</dbReference>
<evidence type="ECO:0000313" key="4">
    <source>
        <dbReference type="Proteomes" id="UP000004926"/>
    </source>
</evidence>
<accession>H5WZ86</accession>
<feature type="transmembrane region" description="Helical" evidence="1">
    <location>
        <begin position="52"/>
        <end position="72"/>
    </location>
</feature>
<evidence type="ECO:0000313" key="3">
    <source>
        <dbReference type="EMBL" id="EHR48487.1"/>
    </source>
</evidence>
<dbReference type="InterPro" id="IPR003675">
    <property type="entry name" value="Rce1/LyrA-like_dom"/>
</dbReference>
<dbReference type="STRING" id="882083.SacmaDRAFT_0174"/>
<dbReference type="eggNOG" id="COG1266">
    <property type="taxonomic scope" value="Bacteria"/>
</dbReference>
<feature type="transmembrane region" description="Helical" evidence="1">
    <location>
        <begin position="150"/>
        <end position="167"/>
    </location>
</feature>
<feature type="transmembrane region" description="Helical" evidence="1">
    <location>
        <begin position="109"/>
        <end position="129"/>
    </location>
</feature>
<feature type="transmembrane region" description="Helical" evidence="1">
    <location>
        <begin position="179"/>
        <end position="200"/>
    </location>
</feature>
<sequence length="287" mass="31433">MLNKTGGRAHVEALIVLATGLAIFVGSALWLLWTGNTGVRYSADHDGTVPMWWRWIPALAGIALVRLVPPDVSMGVRKGRKLRIEAAVLLAAAVLFATTLRLAGGGEPAHTLLKLPLLLGVPAVMFWLLRREPATWTAESPTTSWRRYGPAIPVAVWLALSYAGPLSPPPSDYALEVDAFTLAITIVVVLLVNSVLEEVFYRRWLQTRWELLLGRWPAIVLASLLWAAWHIGIQGTGSLQTDLASTFVNQGVLGLFLGYLWSKYRTMWPILVVHGAVNVVPVLTPLL</sequence>
<feature type="transmembrane region" description="Helical" evidence="1">
    <location>
        <begin position="84"/>
        <end position="103"/>
    </location>
</feature>
<keyword evidence="4" id="KW-1185">Reference proteome</keyword>
<gene>
    <name evidence="3" type="ORF">SacmaDRAFT_0174</name>
</gene>
<evidence type="ECO:0000259" key="2">
    <source>
        <dbReference type="Pfam" id="PF02517"/>
    </source>
</evidence>
<dbReference type="AlphaFoldDB" id="H5WZ86"/>
<keyword evidence="3" id="KW-0378">Hydrolase</keyword>
<keyword evidence="1" id="KW-1133">Transmembrane helix</keyword>
<keyword evidence="1" id="KW-0472">Membrane</keyword>
<feature type="transmembrane region" description="Helical" evidence="1">
    <location>
        <begin position="243"/>
        <end position="261"/>
    </location>
</feature>
<dbReference type="Proteomes" id="UP000004926">
    <property type="component" value="Chromosome"/>
</dbReference>
<feature type="transmembrane region" description="Helical" evidence="1">
    <location>
        <begin position="12"/>
        <end position="32"/>
    </location>
</feature>
<protein>
    <submittedName>
        <fullName evidence="3">Putative metal-dependent membrane protease</fullName>
    </submittedName>
</protein>
<feature type="domain" description="CAAX prenyl protease 2/Lysostaphin resistance protein A-like" evidence="2">
    <location>
        <begin position="182"/>
        <end position="280"/>
    </location>
</feature>
<organism evidence="3 4">
    <name type="scientific">Saccharomonospora marina XMU15</name>
    <dbReference type="NCBI Taxonomy" id="882083"/>
    <lineage>
        <taxon>Bacteria</taxon>
        <taxon>Bacillati</taxon>
        <taxon>Actinomycetota</taxon>
        <taxon>Actinomycetes</taxon>
        <taxon>Pseudonocardiales</taxon>
        <taxon>Pseudonocardiaceae</taxon>
        <taxon>Saccharomonospora</taxon>
    </lineage>
</organism>
<dbReference type="GO" id="GO:0004175">
    <property type="term" value="F:endopeptidase activity"/>
    <property type="evidence" value="ECO:0007669"/>
    <property type="project" value="UniProtKB-ARBA"/>
</dbReference>
<dbReference type="Pfam" id="PF02517">
    <property type="entry name" value="Rce1-like"/>
    <property type="match status" value="1"/>
</dbReference>
<feature type="transmembrane region" description="Helical" evidence="1">
    <location>
        <begin position="212"/>
        <end position="231"/>
    </location>
</feature>
<keyword evidence="1" id="KW-0812">Transmembrane</keyword>
<dbReference type="EMBL" id="CM001439">
    <property type="protein sequence ID" value="EHR48487.1"/>
    <property type="molecule type" value="Genomic_DNA"/>
</dbReference>
<proteinExistence type="predicted"/>
<dbReference type="HOGENOM" id="CLU_993653_0_0_11"/>
<evidence type="ECO:0000256" key="1">
    <source>
        <dbReference type="SAM" id="Phobius"/>
    </source>
</evidence>
<reference evidence="3 4" key="1">
    <citation type="journal article" date="2012" name="Stand. Genomic Sci.">
        <title>Genome sequence of the ocean sediment bacterium Saccharomonospora marina type strain (XMU15(T)).</title>
        <authorList>
            <person name="Klenk H.P."/>
            <person name="Lu M."/>
            <person name="Lucas S."/>
            <person name="Lapidus A."/>
            <person name="Copeland A."/>
            <person name="Pitluck S."/>
            <person name="Goodwin L.A."/>
            <person name="Han C."/>
            <person name="Tapia R."/>
            <person name="Brambilla E.M."/>
            <person name="Potter G."/>
            <person name="Land M."/>
            <person name="Ivanova N."/>
            <person name="Rohde M."/>
            <person name="Goker M."/>
            <person name="Detter J.C."/>
            <person name="Li W.J."/>
            <person name="Kyrpides N.C."/>
            <person name="Woyke T."/>
        </authorList>
    </citation>
    <scope>NUCLEOTIDE SEQUENCE [LARGE SCALE GENOMIC DNA]</scope>
    <source>
        <strain evidence="3 4">XMU15</strain>
    </source>
</reference>
<keyword evidence="3" id="KW-0645">Protease</keyword>